<dbReference type="Proteomes" id="UP001159042">
    <property type="component" value="Unassembled WGS sequence"/>
</dbReference>
<keyword evidence="2" id="KW-1185">Reference proteome</keyword>
<comment type="caution">
    <text evidence="1">The sequence shown here is derived from an EMBL/GenBank/DDBJ whole genome shotgun (WGS) entry which is preliminary data.</text>
</comment>
<organism evidence="1 2">
    <name type="scientific">Exocentrus adspersus</name>
    <dbReference type="NCBI Taxonomy" id="1586481"/>
    <lineage>
        <taxon>Eukaryota</taxon>
        <taxon>Metazoa</taxon>
        <taxon>Ecdysozoa</taxon>
        <taxon>Arthropoda</taxon>
        <taxon>Hexapoda</taxon>
        <taxon>Insecta</taxon>
        <taxon>Pterygota</taxon>
        <taxon>Neoptera</taxon>
        <taxon>Endopterygota</taxon>
        <taxon>Coleoptera</taxon>
        <taxon>Polyphaga</taxon>
        <taxon>Cucujiformia</taxon>
        <taxon>Chrysomeloidea</taxon>
        <taxon>Cerambycidae</taxon>
        <taxon>Lamiinae</taxon>
        <taxon>Acanthocinini</taxon>
        <taxon>Exocentrus</taxon>
    </lineage>
</organism>
<sequence>MTFGAHVTVTCKKAEATLAALGRIMPNCKGPKQQKRKTLAGVGRGVNNHHTVFECARWIRERTEMEIDAGEILTPESIIENSIQDQEKWESILGRARRIMERQERDLRQLEERA</sequence>
<dbReference type="EMBL" id="JANEYG010000165">
    <property type="protein sequence ID" value="KAJ8911723.1"/>
    <property type="molecule type" value="Genomic_DNA"/>
</dbReference>
<evidence type="ECO:0000313" key="1">
    <source>
        <dbReference type="EMBL" id="KAJ8911723.1"/>
    </source>
</evidence>
<reference evidence="1 2" key="1">
    <citation type="journal article" date="2023" name="Insect Mol. Biol.">
        <title>Genome sequencing provides insights into the evolution of gene families encoding plant cell wall-degrading enzymes in longhorned beetles.</title>
        <authorList>
            <person name="Shin N.R."/>
            <person name="Okamura Y."/>
            <person name="Kirsch R."/>
            <person name="Pauchet Y."/>
        </authorList>
    </citation>
    <scope>NUCLEOTIDE SEQUENCE [LARGE SCALE GENOMIC DNA]</scope>
    <source>
        <strain evidence="1">EAD_L_NR</strain>
    </source>
</reference>
<dbReference type="AlphaFoldDB" id="A0AAV8VC62"/>
<name>A0AAV8VC62_9CUCU</name>
<accession>A0AAV8VC62</accession>
<gene>
    <name evidence="1" type="ORF">NQ315_012361</name>
</gene>
<evidence type="ECO:0000313" key="2">
    <source>
        <dbReference type="Proteomes" id="UP001159042"/>
    </source>
</evidence>
<protein>
    <submittedName>
        <fullName evidence="1">Uncharacterized protein</fullName>
    </submittedName>
</protein>
<proteinExistence type="predicted"/>